<sequence length="283" mass="31973">MKFVPLFDEVTSVLNFSTLDCRVIGGCDLYTTKAAGSDKKLYRNIECSLESQYVSLLKYSASIIPPREGLSPKTLSQPSPFGPLSQISSRRTFAYLIAILNASHSDYDFSEILSPADFRRERSLKSVINVIDSNLNALKPVSSVNIQNLSQGGFSATSSTSLTRSWGPGMWGIINKEMVLKDCTIYCWLPPDELFDGDERSIWSMNYFFFNKDLKRVTYLHVRAIPAITHGPRECVETFKLSLSRQQSGANKRARFWLGDKADNVIYEEATELDEDEEIWTDN</sequence>
<keyword evidence="3" id="KW-1185">Reference proteome</keyword>
<dbReference type="Pfam" id="PF09174">
    <property type="entry name" value="Maf1"/>
    <property type="match status" value="1"/>
</dbReference>
<comment type="subcellular location">
    <subcellularLocation>
        <location evidence="1">Nucleus</location>
    </subcellularLocation>
</comment>
<evidence type="ECO:0000256" key="1">
    <source>
        <dbReference type="PIRNR" id="PIRNR037240"/>
    </source>
</evidence>
<dbReference type="EMBL" id="JNVN01001162">
    <property type="protein sequence ID" value="KHJ33888.1"/>
    <property type="molecule type" value="Genomic_DNA"/>
</dbReference>
<dbReference type="GO" id="GO:0005634">
    <property type="term" value="C:nucleus"/>
    <property type="evidence" value="ECO:0007669"/>
    <property type="project" value="UniProtKB-SubCell"/>
</dbReference>
<dbReference type="OMA" id="GCDLWTV"/>
<comment type="similarity">
    <text evidence="1">Belongs to the MAF1 family.</text>
</comment>
<protein>
    <recommendedName>
        <fullName evidence="1">Repressor of RNA polymerase III transcription MAF1</fullName>
    </recommendedName>
</protein>
<organism evidence="2 3">
    <name type="scientific">Uncinula necator</name>
    <name type="common">Grape powdery mildew</name>
    <dbReference type="NCBI Taxonomy" id="52586"/>
    <lineage>
        <taxon>Eukaryota</taxon>
        <taxon>Fungi</taxon>
        <taxon>Dikarya</taxon>
        <taxon>Ascomycota</taxon>
        <taxon>Pezizomycotina</taxon>
        <taxon>Leotiomycetes</taxon>
        <taxon>Erysiphales</taxon>
        <taxon>Erysiphaceae</taxon>
        <taxon>Erysiphe</taxon>
    </lineage>
</organism>
<keyword evidence="1" id="KW-0805">Transcription regulation</keyword>
<dbReference type="FunFam" id="3.40.1000.50:FF:000004">
    <property type="entry name" value="Repressor of RNA polymerase III transcription MAF1"/>
    <property type="match status" value="1"/>
</dbReference>
<dbReference type="Gene3D" id="3.40.1000.50">
    <property type="entry name" value="Repressor of RNA polymerase III transcription Maf1"/>
    <property type="match status" value="1"/>
</dbReference>
<dbReference type="GO" id="GO:0000994">
    <property type="term" value="F:RNA polymerase III core binding"/>
    <property type="evidence" value="ECO:0007669"/>
    <property type="project" value="TreeGrafter"/>
</dbReference>
<keyword evidence="1" id="KW-0804">Transcription</keyword>
<dbReference type="PANTHER" id="PTHR22504:SF0">
    <property type="entry name" value="REPRESSOR OF RNA POLYMERASE III TRANSCRIPTION MAF1 HOMOLOG"/>
    <property type="match status" value="1"/>
</dbReference>
<comment type="function">
    <text evidence="1">Mediator of diverse signals that repress RNA polymerase III transcription. Inhibits the de novo assembly of TFIIIB onto DNA.</text>
</comment>
<keyword evidence="2" id="KW-0418">Kinase</keyword>
<evidence type="ECO:0000313" key="2">
    <source>
        <dbReference type="EMBL" id="KHJ33888.1"/>
    </source>
</evidence>
<dbReference type="AlphaFoldDB" id="A0A0B1P6K1"/>
<keyword evidence="2" id="KW-0808">Transferase</keyword>
<dbReference type="InterPro" id="IPR038564">
    <property type="entry name" value="Maf1_sf"/>
</dbReference>
<dbReference type="PIRSF" id="PIRSF037240">
    <property type="entry name" value="RNA_polIII_Trep_MAF1"/>
    <property type="match status" value="1"/>
</dbReference>
<proteinExistence type="inferred from homology"/>
<dbReference type="HOGENOM" id="CLU_037043_1_0_1"/>
<evidence type="ECO:0000313" key="3">
    <source>
        <dbReference type="Proteomes" id="UP000030854"/>
    </source>
</evidence>
<gene>
    <name evidence="2" type="ORF">EV44_g6509</name>
</gene>
<dbReference type="Proteomes" id="UP000030854">
    <property type="component" value="Unassembled WGS sequence"/>
</dbReference>
<dbReference type="GO" id="GO:0016480">
    <property type="term" value="P:negative regulation of transcription by RNA polymerase III"/>
    <property type="evidence" value="ECO:0007669"/>
    <property type="project" value="UniProtKB-UniRule"/>
</dbReference>
<keyword evidence="1" id="KW-0678">Repressor</keyword>
<dbReference type="PANTHER" id="PTHR22504">
    <property type="entry name" value="REPRESSOR OF RNA POLYMERASE III TRANSCRIPTION MAF1"/>
    <property type="match status" value="1"/>
</dbReference>
<accession>A0A0B1P6K1</accession>
<dbReference type="InterPro" id="IPR015257">
    <property type="entry name" value="Maf1"/>
</dbReference>
<keyword evidence="1" id="KW-0539">Nucleus</keyword>
<name>A0A0B1P6K1_UNCNE</name>
<reference evidence="2 3" key="1">
    <citation type="journal article" date="2014" name="BMC Genomics">
        <title>Adaptive genomic structural variation in the grape powdery mildew pathogen, Erysiphe necator.</title>
        <authorList>
            <person name="Jones L."/>
            <person name="Riaz S."/>
            <person name="Morales-Cruz A."/>
            <person name="Amrine K.C."/>
            <person name="McGuire B."/>
            <person name="Gubler W.D."/>
            <person name="Walker M.A."/>
            <person name="Cantu D."/>
        </authorList>
    </citation>
    <scope>NUCLEOTIDE SEQUENCE [LARGE SCALE GENOMIC DNA]</scope>
    <source>
        <strain evidence="3">c</strain>
    </source>
</reference>
<dbReference type="STRING" id="52586.A0A0B1P6K1"/>
<comment type="caution">
    <text evidence="2">The sequence shown here is derived from an EMBL/GenBank/DDBJ whole genome shotgun (WGS) entry which is preliminary data.</text>
</comment>
<dbReference type="GO" id="GO:0016301">
    <property type="term" value="F:kinase activity"/>
    <property type="evidence" value="ECO:0007669"/>
    <property type="project" value="UniProtKB-KW"/>
</dbReference>